<dbReference type="SMART" id="SM00184">
    <property type="entry name" value="RING"/>
    <property type="match status" value="1"/>
</dbReference>
<dbReference type="EMBL" id="PKPP01011540">
    <property type="protein sequence ID" value="PWA43951.1"/>
    <property type="molecule type" value="Genomic_DNA"/>
</dbReference>
<proteinExistence type="predicted"/>
<accession>A0A2U1L4L8</accession>
<organism evidence="3 4">
    <name type="scientific">Artemisia annua</name>
    <name type="common">Sweet wormwood</name>
    <dbReference type="NCBI Taxonomy" id="35608"/>
    <lineage>
        <taxon>Eukaryota</taxon>
        <taxon>Viridiplantae</taxon>
        <taxon>Streptophyta</taxon>
        <taxon>Embryophyta</taxon>
        <taxon>Tracheophyta</taxon>
        <taxon>Spermatophyta</taxon>
        <taxon>Magnoliopsida</taxon>
        <taxon>eudicotyledons</taxon>
        <taxon>Gunneridae</taxon>
        <taxon>Pentapetalae</taxon>
        <taxon>asterids</taxon>
        <taxon>campanulids</taxon>
        <taxon>Asterales</taxon>
        <taxon>Asteraceae</taxon>
        <taxon>Asteroideae</taxon>
        <taxon>Anthemideae</taxon>
        <taxon>Artemisiinae</taxon>
        <taxon>Artemisia</taxon>
    </lineage>
</organism>
<dbReference type="PANTHER" id="PTHR47662">
    <property type="entry name" value="RING-TYPE DOMAIN-CONTAINING PROTEIN"/>
    <property type="match status" value="1"/>
</dbReference>
<evidence type="ECO:0000259" key="2">
    <source>
        <dbReference type="PROSITE" id="PS50089"/>
    </source>
</evidence>
<evidence type="ECO:0000313" key="4">
    <source>
        <dbReference type="Proteomes" id="UP000245207"/>
    </source>
</evidence>
<sequence>MSSSKETKPTNTLPPFYKEICQLGQIYIDSLKSNPEKINQRISAYRSYVESCRAKQNRRSKLAIEALPTVTSPPQDEKCHVCMEKFVAGGKEVKEMVCKHLFHKECVVDKVLGAKAVATCPVCGEKVPVRGDRLLGEDMDWDRQDDAFFKRMEGYARGGGGSSA</sequence>
<evidence type="ECO:0000313" key="3">
    <source>
        <dbReference type="EMBL" id="PWA43951.1"/>
    </source>
</evidence>
<keyword evidence="4" id="KW-1185">Reference proteome</keyword>
<dbReference type="Gene3D" id="3.30.40.10">
    <property type="entry name" value="Zinc/RING finger domain, C3HC4 (zinc finger)"/>
    <property type="match status" value="1"/>
</dbReference>
<dbReference type="Pfam" id="PF13639">
    <property type="entry name" value="zf-RING_2"/>
    <property type="match status" value="1"/>
</dbReference>
<dbReference type="GO" id="GO:0008270">
    <property type="term" value="F:zinc ion binding"/>
    <property type="evidence" value="ECO:0007669"/>
    <property type="project" value="UniProtKB-KW"/>
</dbReference>
<dbReference type="SUPFAM" id="SSF57850">
    <property type="entry name" value="RING/U-box"/>
    <property type="match status" value="1"/>
</dbReference>
<comment type="caution">
    <text evidence="3">The sequence shown here is derived from an EMBL/GenBank/DDBJ whole genome shotgun (WGS) entry which is preliminary data.</text>
</comment>
<dbReference type="Proteomes" id="UP000245207">
    <property type="component" value="Unassembled WGS sequence"/>
</dbReference>
<keyword evidence="1" id="KW-0862">Zinc</keyword>
<dbReference type="OrthoDB" id="8062037at2759"/>
<dbReference type="PANTHER" id="PTHR47662:SF1">
    <property type="entry name" value="RING-TYPE DOMAIN-CONTAINING PROTEIN"/>
    <property type="match status" value="1"/>
</dbReference>
<dbReference type="InterPro" id="IPR001841">
    <property type="entry name" value="Znf_RING"/>
</dbReference>
<gene>
    <name evidence="3" type="ORF">CTI12_AA531470</name>
</gene>
<keyword evidence="1" id="KW-0863">Zinc-finger</keyword>
<dbReference type="AlphaFoldDB" id="A0A2U1L4L8"/>
<dbReference type="PROSITE" id="PS50089">
    <property type="entry name" value="ZF_RING_2"/>
    <property type="match status" value="1"/>
</dbReference>
<name>A0A2U1L4L8_ARTAN</name>
<reference evidence="3 4" key="1">
    <citation type="journal article" date="2018" name="Mol. Plant">
        <title>The genome of Artemisia annua provides insight into the evolution of Asteraceae family and artemisinin biosynthesis.</title>
        <authorList>
            <person name="Shen Q."/>
            <person name="Zhang L."/>
            <person name="Liao Z."/>
            <person name="Wang S."/>
            <person name="Yan T."/>
            <person name="Shi P."/>
            <person name="Liu M."/>
            <person name="Fu X."/>
            <person name="Pan Q."/>
            <person name="Wang Y."/>
            <person name="Lv Z."/>
            <person name="Lu X."/>
            <person name="Zhang F."/>
            <person name="Jiang W."/>
            <person name="Ma Y."/>
            <person name="Chen M."/>
            <person name="Hao X."/>
            <person name="Li L."/>
            <person name="Tang Y."/>
            <person name="Lv G."/>
            <person name="Zhou Y."/>
            <person name="Sun X."/>
            <person name="Brodelius P.E."/>
            <person name="Rose J.K.C."/>
            <person name="Tang K."/>
        </authorList>
    </citation>
    <scope>NUCLEOTIDE SEQUENCE [LARGE SCALE GENOMIC DNA]</scope>
    <source>
        <strain evidence="4">cv. Huhao1</strain>
        <tissue evidence="3">Leaf</tissue>
    </source>
</reference>
<dbReference type="InterPro" id="IPR013083">
    <property type="entry name" value="Znf_RING/FYVE/PHD"/>
</dbReference>
<feature type="domain" description="RING-type" evidence="2">
    <location>
        <begin position="79"/>
        <end position="123"/>
    </location>
</feature>
<protein>
    <submittedName>
        <fullName evidence="3">Putative E3 ubiquitin-protein ligase RHC2A</fullName>
    </submittedName>
</protein>
<evidence type="ECO:0000256" key="1">
    <source>
        <dbReference type="PROSITE-ProRule" id="PRU00175"/>
    </source>
</evidence>
<keyword evidence="1" id="KW-0479">Metal-binding</keyword>